<dbReference type="InterPro" id="IPR010158">
    <property type="entry name" value="Amidase_Cbmase"/>
</dbReference>
<evidence type="ECO:0000256" key="2">
    <source>
        <dbReference type="ARBA" id="ARBA00022801"/>
    </source>
</evidence>
<proteinExistence type="inferred from homology"/>
<dbReference type="CDD" id="cd03884">
    <property type="entry name" value="M20_bAS"/>
    <property type="match status" value="1"/>
</dbReference>
<dbReference type="PIRSF" id="PIRSF001235">
    <property type="entry name" value="Amidase_carbamoylase"/>
    <property type="match status" value="1"/>
</dbReference>
<reference evidence="5" key="1">
    <citation type="journal article" date="2019" name="Int. J. Syst. Evol. Microbiol.">
        <title>The Global Catalogue of Microorganisms (GCM) 10K type strain sequencing project: providing services to taxonomists for standard genome sequencing and annotation.</title>
        <authorList>
            <consortium name="The Broad Institute Genomics Platform"/>
            <consortium name="The Broad Institute Genome Sequencing Center for Infectious Disease"/>
            <person name="Wu L."/>
            <person name="Ma J."/>
        </authorList>
    </citation>
    <scope>NUCLEOTIDE SEQUENCE [LARGE SCALE GENOMIC DNA]</scope>
    <source>
        <strain evidence="5">CCUG 50353</strain>
    </source>
</reference>
<dbReference type="InterPro" id="IPR002933">
    <property type="entry name" value="Peptidase_M20"/>
</dbReference>
<evidence type="ECO:0000259" key="3">
    <source>
        <dbReference type="Pfam" id="PF07687"/>
    </source>
</evidence>
<dbReference type="RefSeq" id="WP_378140526.1">
    <property type="nucleotide sequence ID" value="NZ_JBHSEF010000010.1"/>
</dbReference>
<feature type="domain" description="Peptidase M20 dimerisation" evidence="3">
    <location>
        <begin position="230"/>
        <end position="327"/>
    </location>
</feature>
<name>A0ABV8UTL3_9BACL</name>
<dbReference type="Gene3D" id="3.30.70.360">
    <property type="match status" value="1"/>
</dbReference>
<gene>
    <name evidence="4" type="ORF">ACFO0S_04180</name>
</gene>
<accession>A0ABV8UTL3</accession>
<sequence>MFSYERLVDTIHEVPTYEGIDAKEVAEKLNELMQIGKTPEGGMHRFPYTDNEQQAKQVFVRWMEEMNLEVREDAVGNLFGLYKGQDPSLPVVMTGSHIDSVPNGGAFDGPLGCISGLLAVKVLQQRGIRPQRGIEVVVFVDEEGARFRNGIFGSRVLMGEMTFENLTRFADDEGTALVDAMRANGFVPEDVQTAVRNPDEIHAFLELHIEQGVKLEKNGVNIGVVEGIAGPAWVIVTFKGNTDHAGNTPMDARKDTVPAAAELILAVESFPGQINDTAVATVGKLQVLPNGSNVIAGKTEVTIDVRDIYEDTRAQLIKKIEQEAYNIASRRGLAIEVDTDTNIPPVLVPNEIQQVIRDAADKCGLSTMPVVSGAGHDAMIMGKYVPSGMVFVPSHNGKSHSPDEWTDLADCVRGVAVMTEALRNLAESYME</sequence>
<dbReference type="PANTHER" id="PTHR32494">
    <property type="entry name" value="ALLANTOATE DEIMINASE-RELATED"/>
    <property type="match status" value="1"/>
</dbReference>
<dbReference type="NCBIfam" id="NF006771">
    <property type="entry name" value="PRK09290.1-5"/>
    <property type="match status" value="1"/>
</dbReference>
<dbReference type="InterPro" id="IPR011650">
    <property type="entry name" value="Peptidase_M20_dimer"/>
</dbReference>
<evidence type="ECO:0000256" key="1">
    <source>
        <dbReference type="ARBA" id="ARBA00006153"/>
    </source>
</evidence>
<protein>
    <submittedName>
        <fullName evidence="4">Zn-dependent hydrolase</fullName>
    </submittedName>
</protein>
<dbReference type="SUPFAM" id="SSF55031">
    <property type="entry name" value="Bacterial exopeptidase dimerisation domain"/>
    <property type="match status" value="1"/>
</dbReference>
<dbReference type="SUPFAM" id="SSF53187">
    <property type="entry name" value="Zn-dependent exopeptidases"/>
    <property type="match status" value="1"/>
</dbReference>
<organism evidence="4 5">
    <name type="scientific">Chryseomicrobium palamuruense</name>
    <dbReference type="NCBI Taxonomy" id="682973"/>
    <lineage>
        <taxon>Bacteria</taxon>
        <taxon>Bacillati</taxon>
        <taxon>Bacillota</taxon>
        <taxon>Bacilli</taxon>
        <taxon>Bacillales</taxon>
        <taxon>Caryophanaceae</taxon>
        <taxon>Chryseomicrobium</taxon>
    </lineage>
</organism>
<dbReference type="EMBL" id="JBHSEF010000010">
    <property type="protein sequence ID" value="MFC4354270.1"/>
    <property type="molecule type" value="Genomic_DNA"/>
</dbReference>
<evidence type="ECO:0000313" key="5">
    <source>
        <dbReference type="Proteomes" id="UP001595733"/>
    </source>
</evidence>
<dbReference type="Gene3D" id="3.40.630.10">
    <property type="entry name" value="Zn peptidases"/>
    <property type="match status" value="1"/>
</dbReference>
<dbReference type="InterPro" id="IPR036264">
    <property type="entry name" value="Bact_exopeptidase_dim_dom"/>
</dbReference>
<comment type="similarity">
    <text evidence="1">Belongs to the peptidase M20 family.</text>
</comment>
<dbReference type="Proteomes" id="UP001595733">
    <property type="component" value="Unassembled WGS sequence"/>
</dbReference>
<dbReference type="NCBIfam" id="TIGR01879">
    <property type="entry name" value="hydantase"/>
    <property type="match status" value="1"/>
</dbReference>
<dbReference type="Pfam" id="PF07687">
    <property type="entry name" value="M20_dimer"/>
    <property type="match status" value="1"/>
</dbReference>
<evidence type="ECO:0000313" key="4">
    <source>
        <dbReference type="EMBL" id="MFC4354270.1"/>
    </source>
</evidence>
<comment type="caution">
    <text evidence="4">The sequence shown here is derived from an EMBL/GenBank/DDBJ whole genome shotgun (WGS) entry which is preliminary data.</text>
</comment>
<dbReference type="PANTHER" id="PTHR32494:SF5">
    <property type="entry name" value="ALLANTOATE AMIDOHYDROLASE"/>
    <property type="match status" value="1"/>
</dbReference>
<keyword evidence="5" id="KW-1185">Reference proteome</keyword>
<dbReference type="GO" id="GO:0016787">
    <property type="term" value="F:hydrolase activity"/>
    <property type="evidence" value="ECO:0007669"/>
    <property type="project" value="UniProtKB-KW"/>
</dbReference>
<keyword evidence="2 4" id="KW-0378">Hydrolase</keyword>
<dbReference type="Pfam" id="PF01546">
    <property type="entry name" value="Peptidase_M20"/>
    <property type="match status" value="1"/>
</dbReference>